<dbReference type="InterPro" id="IPR018490">
    <property type="entry name" value="cNMP-bd_dom_sf"/>
</dbReference>
<feature type="domain" description="Cyclic nucleotide-binding" evidence="1">
    <location>
        <begin position="15"/>
        <end position="118"/>
    </location>
</feature>
<dbReference type="PROSITE" id="PS50042">
    <property type="entry name" value="CNMP_BINDING_3"/>
    <property type="match status" value="1"/>
</dbReference>
<accession>A0A2T4DTG7</accession>
<dbReference type="Proteomes" id="UP000240608">
    <property type="component" value="Unassembled WGS sequence"/>
</dbReference>
<name>A0A2T4DTG7_9BACT</name>
<dbReference type="SUPFAM" id="SSF51206">
    <property type="entry name" value="cAMP-binding domain-like"/>
    <property type="match status" value="1"/>
</dbReference>
<organism evidence="2 3">
    <name type="scientific">Marivirga lumbricoides</name>
    <dbReference type="NCBI Taxonomy" id="1046115"/>
    <lineage>
        <taxon>Bacteria</taxon>
        <taxon>Pseudomonadati</taxon>
        <taxon>Bacteroidota</taxon>
        <taxon>Cytophagia</taxon>
        <taxon>Cytophagales</taxon>
        <taxon>Marivirgaceae</taxon>
        <taxon>Marivirga</taxon>
    </lineage>
</organism>
<dbReference type="InterPro" id="IPR014710">
    <property type="entry name" value="RmlC-like_jellyroll"/>
</dbReference>
<dbReference type="EMBL" id="PYVU01000025">
    <property type="protein sequence ID" value="PTB97093.1"/>
    <property type="molecule type" value="Genomic_DNA"/>
</dbReference>
<evidence type="ECO:0000259" key="1">
    <source>
        <dbReference type="PROSITE" id="PS50042"/>
    </source>
</evidence>
<evidence type="ECO:0000313" key="3">
    <source>
        <dbReference type="Proteomes" id="UP000240608"/>
    </source>
</evidence>
<protein>
    <recommendedName>
        <fullName evidence="1">Cyclic nucleotide-binding domain-containing protein</fullName>
    </recommendedName>
</protein>
<proteinExistence type="predicted"/>
<dbReference type="AlphaFoldDB" id="A0A2T4DTG7"/>
<reference evidence="2 3" key="1">
    <citation type="submission" date="2018-03" db="EMBL/GenBank/DDBJ databases">
        <title>Cross-interface Injection: A General Nanoliter Liquid Handling Method Applied to Single Cells Genome Amplification Automated Nanoliter Liquid Handling Applied to Single Cell Multiple Displacement Amplification.</title>
        <authorList>
            <person name="Yun J."/>
            <person name="Xu P."/>
            <person name="Xu J."/>
            <person name="Dai X."/>
            <person name="Wang Y."/>
            <person name="Zheng X."/>
            <person name="Cao C."/>
            <person name="Yi Q."/>
            <person name="Zhu Y."/>
            <person name="Wang L."/>
            <person name="Dong Z."/>
            <person name="Huang Y."/>
            <person name="Huang L."/>
            <person name="Du W."/>
        </authorList>
    </citation>
    <scope>NUCLEOTIDE SEQUENCE [LARGE SCALE GENOMIC DNA]</scope>
    <source>
        <strain evidence="2 3">Z-D1-2</strain>
    </source>
</reference>
<comment type="caution">
    <text evidence="2">The sequence shown here is derived from an EMBL/GenBank/DDBJ whole genome shotgun (WGS) entry which is preliminary data.</text>
</comment>
<dbReference type="InterPro" id="IPR000595">
    <property type="entry name" value="cNMP-bd_dom"/>
</dbReference>
<dbReference type="CDD" id="cd00038">
    <property type="entry name" value="CAP_ED"/>
    <property type="match status" value="1"/>
</dbReference>
<dbReference type="Gene3D" id="2.60.120.10">
    <property type="entry name" value="Jelly Rolls"/>
    <property type="match status" value="1"/>
</dbReference>
<sequence>MNSAEHQMVFEFFNKISPVSTYLQTEISHLLKTKSFTKGQSILRMGEVETHSNFVLKGVVHQFVYDEDTVITTNLTPGGLPFNSLKSYIEGCPSLEVQEAITDVDLLYLEKNDLDVLMAKSHEFSYLMYKIHENILLDRENRMFLLQYRNPSKRFRLFYENVERSKGLMGCTPEKFLASYLNMTPQQYSREKRTLKDFNF</sequence>
<evidence type="ECO:0000313" key="2">
    <source>
        <dbReference type="EMBL" id="PTB97093.1"/>
    </source>
</evidence>
<gene>
    <name evidence="2" type="ORF">C9994_04525</name>
</gene>